<sequence>MHADYLIVGAGQAGRRAAESLRSLAPAARVCLVGEETELPYDRPILSKEALFNAEDEAKAFIQERGFYESQRIELRLGSRVAKVDRAARQVELANGERITYEKLLLATGSRARPYPGQVGEGVELLYLRTLEQARRLRDRLAAGKRLAILGGGFIGLEVAATARKLGCEVAVLEPAPSLLQRVMPKVIGDYLLALHRQAGVDVCLDTLPGKITRGANGLLIESSRGTYEADEVLVGIGALPNVELATGIGLLVENGIVVDERCRTCDPHIFAAGDVTCHFNPLLGRHVRVESWQVAEHQPQVAAANMLGNGESYVQMPWLWSDQYQCNLQTLGFFSGTGQVLLRGKVEEGAFSVIELDAEGRLLAVATVNQGRDMAAFKRLAASGKSLNAVALADSASNLRSLL</sequence>
<dbReference type="InterPro" id="IPR036188">
    <property type="entry name" value="FAD/NAD-bd_sf"/>
</dbReference>
<dbReference type="PRINTS" id="PR00368">
    <property type="entry name" value="FADPNR"/>
</dbReference>
<dbReference type="PRINTS" id="PR00411">
    <property type="entry name" value="PNDRDTASEI"/>
</dbReference>
<dbReference type="GO" id="GO:0016651">
    <property type="term" value="F:oxidoreductase activity, acting on NAD(P)H"/>
    <property type="evidence" value="ECO:0007669"/>
    <property type="project" value="TreeGrafter"/>
</dbReference>
<accession>A0A1A9KDF6</accession>
<evidence type="ECO:0000259" key="5">
    <source>
        <dbReference type="Pfam" id="PF07992"/>
    </source>
</evidence>
<dbReference type="Gene3D" id="3.30.390.30">
    <property type="match status" value="1"/>
</dbReference>
<dbReference type="Proteomes" id="UP000077748">
    <property type="component" value="Chromosome"/>
</dbReference>
<organism evidence="7 8">
    <name type="scientific">Pseudomonas citronellolis</name>
    <dbReference type="NCBI Taxonomy" id="53408"/>
    <lineage>
        <taxon>Bacteria</taxon>
        <taxon>Pseudomonadati</taxon>
        <taxon>Pseudomonadota</taxon>
        <taxon>Gammaproteobacteria</taxon>
        <taxon>Pseudomonadales</taxon>
        <taxon>Pseudomonadaceae</taxon>
        <taxon>Pseudomonas</taxon>
    </lineage>
</organism>
<dbReference type="InterPro" id="IPR016156">
    <property type="entry name" value="FAD/NAD-linked_Rdtase_dimer_sf"/>
</dbReference>
<comment type="cofactor">
    <cofactor evidence="1">
        <name>FAD</name>
        <dbReference type="ChEBI" id="CHEBI:57692"/>
    </cofactor>
</comment>
<evidence type="ECO:0000313" key="7">
    <source>
        <dbReference type="EMBL" id="ANI15043.1"/>
    </source>
</evidence>
<feature type="domain" description="Reductase C-terminal" evidence="6">
    <location>
        <begin position="319"/>
        <end position="404"/>
    </location>
</feature>
<dbReference type="PANTHER" id="PTHR43557">
    <property type="entry name" value="APOPTOSIS-INDUCING FACTOR 1"/>
    <property type="match status" value="1"/>
</dbReference>
<evidence type="ECO:0000256" key="3">
    <source>
        <dbReference type="ARBA" id="ARBA00022827"/>
    </source>
</evidence>
<keyword evidence="2" id="KW-0285">Flavoprotein</keyword>
<dbReference type="SUPFAM" id="SSF55424">
    <property type="entry name" value="FAD/NAD-linked reductases, dimerisation (C-terminal) domain"/>
    <property type="match status" value="1"/>
</dbReference>
<evidence type="ECO:0000256" key="1">
    <source>
        <dbReference type="ARBA" id="ARBA00001974"/>
    </source>
</evidence>
<reference evidence="7 8" key="1">
    <citation type="submission" date="2016-05" db="EMBL/GenBank/DDBJ databases">
        <title>Genome Sequence of Pseudomonas citronellolis Strain SJTE-3, an Estrogens and Persistent Organic Pollutants degradation strain.</title>
        <authorList>
            <person name="Liang R."/>
        </authorList>
    </citation>
    <scope>NUCLEOTIDE SEQUENCE [LARGE SCALE GENOMIC DNA]</scope>
    <source>
        <strain evidence="7 8">SJTE-3</strain>
    </source>
</reference>
<proteinExistence type="predicted"/>
<evidence type="ECO:0000313" key="8">
    <source>
        <dbReference type="Proteomes" id="UP000077748"/>
    </source>
</evidence>
<keyword evidence="4" id="KW-0560">Oxidoreductase</keyword>
<name>A0A1A9KDF6_9PSED</name>
<dbReference type="AlphaFoldDB" id="A0A1A9KDF6"/>
<dbReference type="RefSeq" id="WP_064583006.1">
    <property type="nucleotide sequence ID" value="NZ_CP015878.1"/>
</dbReference>
<keyword evidence="3" id="KW-0274">FAD</keyword>
<dbReference type="Pfam" id="PF14759">
    <property type="entry name" value="Reductase_C"/>
    <property type="match status" value="1"/>
</dbReference>
<dbReference type="InterPro" id="IPR028202">
    <property type="entry name" value="Reductase_C"/>
</dbReference>
<dbReference type="GO" id="GO:0005737">
    <property type="term" value="C:cytoplasm"/>
    <property type="evidence" value="ECO:0007669"/>
    <property type="project" value="TreeGrafter"/>
</dbReference>
<dbReference type="Gene3D" id="3.50.50.60">
    <property type="entry name" value="FAD/NAD(P)-binding domain"/>
    <property type="match status" value="2"/>
</dbReference>
<feature type="domain" description="FAD/NAD(P)-binding" evidence="5">
    <location>
        <begin position="4"/>
        <end position="299"/>
    </location>
</feature>
<dbReference type="InterPro" id="IPR050446">
    <property type="entry name" value="FAD-oxidoreductase/Apoptosis"/>
</dbReference>
<dbReference type="Pfam" id="PF07992">
    <property type="entry name" value="Pyr_redox_2"/>
    <property type="match status" value="1"/>
</dbReference>
<evidence type="ECO:0000256" key="4">
    <source>
        <dbReference type="ARBA" id="ARBA00023002"/>
    </source>
</evidence>
<gene>
    <name evidence="7" type="ORF">A9C11_14070</name>
</gene>
<protein>
    <submittedName>
        <fullName evidence="7">Pyridine nucleotide-disulfide oxidoreductase</fullName>
    </submittedName>
</protein>
<dbReference type="InterPro" id="IPR023753">
    <property type="entry name" value="FAD/NAD-binding_dom"/>
</dbReference>
<evidence type="ECO:0000259" key="6">
    <source>
        <dbReference type="Pfam" id="PF14759"/>
    </source>
</evidence>
<dbReference type="PANTHER" id="PTHR43557:SF2">
    <property type="entry name" value="RIESKE DOMAIN-CONTAINING PROTEIN-RELATED"/>
    <property type="match status" value="1"/>
</dbReference>
<evidence type="ECO:0000256" key="2">
    <source>
        <dbReference type="ARBA" id="ARBA00022630"/>
    </source>
</evidence>
<dbReference type="SUPFAM" id="SSF51905">
    <property type="entry name" value="FAD/NAD(P)-binding domain"/>
    <property type="match status" value="2"/>
</dbReference>
<dbReference type="EMBL" id="CP015878">
    <property type="protein sequence ID" value="ANI15043.1"/>
    <property type="molecule type" value="Genomic_DNA"/>
</dbReference>